<evidence type="ECO:0000313" key="2">
    <source>
        <dbReference type="EMBL" id="RGS64917.1"/>
    </source>
</evidence>
<dbReference type="RefSeq" id="WP_003810502.1">
    <property type="nucleotide sequence ID" value="NZ_AP031418.1"/>
</dbReference>
<dbReference type="AlphaFoldDB" id="A0A1X2Z264"/>
<evidence type="ECO:0000313" key="3">
    <source>
        <dbReference type="Proteomes" id="UP000193377"/>
    </source>
</evidence>
<dbReference type="Proteomes" id="UP000193377">
    <property type="component" value="Unassembled WGS sequence"/>
</dbReference>
<reference evidence="2 4" key="2">
    <citation type="submission" date="2018-08" db="EMBL/GenBank/DDBJ databases">
        <title>A genome reference for cultivated species of the human gut microbiota.</title>
        <authorList>
            <person name="Zou Y."/>
            <person name="Xue W."/>
            <person name="Luo G."/>
        </authorList>
    </citation>
    <scope>NUCLEOTIDE SEQUENCE [LARGE SCALE GENOMIC DNA]</scope>
    <source>
        <strain evidence="2 4">AF21-27</strain>
    </source>
</reference>
<dbReference type="EMBL" id="QRVT01000002">
    <property type="protein sequence ID" value="RGS64917.1"/>
    <property type="molecule type" value="Genomic_DNA"/>
</dbReference>
<reference evidence="1 3" key="1">
    <citation type="journal article" date="2016" name="Sci. Rep.">
        <title>Evaluation of genetic diversity among strains of the human gut commensal Bifidobacterium adolescentis.</title>
        <authorList>
            <person name="Duranti S."/>
            <person name="Milani C."/>
            <person name="Lugli G.A."/>
            <person name="Mancabelli L."/>
            <person name="Turroni F."/>
            <person name="Ferrario C."/>
            <person name="Mangifesta M."/>
            <person name="Viappiani A."/>
            <person name="Sanchez B."/>
            <person name="Margolles A."/>
            <person name="van Sinderen D."/>
            <person name="Ventura M."/>
        </authorList>
    </citation>
    <scope>NUCLEOTIDE SEQUENCE [LARGE SCALE GENOMIC DNA]</scope>
    <source>
        <strain evidence="1 3">487B</strain>
    </source>
</reference>
<sequence length="172" mass="18369">MNVQNQPPLPRAPHPRPALTQLVPPFAARPTADRVWLVAAHGGAGCTTIRMSARDRYADAGRGLPVSADPRVPSRVVLCAMCTGRGLEALRALLADWNAGLFGQTILMGVAVTMPLPKTPRELRKGALLVGSAAPALWRLPFIRGLDLDGFPETYPRAYARMLADLEAGGKA</sequence>
<organism evidence="1 3">
    <name type="scientific">Bifidobacterium adolescentis</name>
    <dbReference type="NCBI Taxonomy" id="1680"/>
    <lineage>
        <taxon>Bacteria</taxon>
        <taxon>Bacillati</taxon>
        <taxon>Actinomycetota</taxon>
        <taxon>Actinomycetes</taxon>
        <taxon>Bifidobacteriales</taxon>
        <taxon>Bifidobacteriaceae</taxon>
        <taxon>Bifidobacterium</taxon>
    </lineage>
</organism>
<protein>
    <submittedName>
        <fullName evidence="1">Uncharacterized protein</fullName>
    </submittedName>
</protein>
<gene>
    <name evidence="1" type="ORF">B0487_1409</name>
    <name evidence="2" type="ORF">DWX79_04695</name>
</gene>
<evidence type="ECO:0000313" key="1">
    <source>
        <dbReference type="EMBL" id="OSG88487.1"/>
    </source>
</evidence>
<name>A0A1X2Z264_BIFAD</name>
<dbReference type="Proteomes" id="UP000285462">
    <property type="component" value="Unassembled WGS sequence"/>
</dbReference>
<evidence type="ECO:0000313" key="4">
    <source>
        <dbReference type="Proteomes" id="UP000285462"/>
    </source>
</evidence>
<accession>A0A1X2Z264</accession>
<proteinExistence type="predicted"/>
<comment type="caution">
    <text evidence="1">The sequence shown here is derived from an EMBL/GenBank/DDBJ whole genome shotgun (WGS) entry which is preliminary data.</text>
</comment>
<dbReference type="EMBL" id="LNKD01000001">
    <property type="protein sequence ID" value="OSG88487.1"/>
    <property type="molecule type" value="Genomic_DNA"/>
</dbReference>